<name>A0ACC0BQE6_CATRO</name>
<gene>
    <name evidence="1" type="ORF">M9H77_15202</name>
</gene>
<dbReference type="EMBL" id="CM044703">
    <property type="protein sequence ID" value="KAI5674838.1"/>
    <property type="molecule type" value="Genomic_DNA"/>
</dbReference>
<keyword evidence="2" id="KW-1185">Reference proteome</keyword>
<dbReference type="Proteomes" id="UP001060085">
    <property type="component" value="Linkage Group LG03"/>
</dbReference>
<sequence length="613" mass="69041">MPEAPNEAAGSNYSLAEKNKKALQFIEDVTTKADEVQQRVLSEILSKNADVEYLKRHGLNGHTDRETFKKIMPVITYEDLQPDINRIANGDKSPIICSQPISEFLTSSGTSGGERKLMPTIEEELGRRSLLYSLLMPVMNQSVPGLDKGKGMYFLFIKSEAKTPGGLVARPVLTSYYKSSHFKERPFDPYTNYTSPNETILCPDSYQSMYSQMLCGLCLNKEVLRVGAVFASGFIRAIRFLEKHWSLLCNDIRTGTLNPEITDQSVRDAVMKILKPDLQLAEFIEKECSRESWQGIITRLWPNTKYIDVIVTGTMSQYIPTLDYYSNGLPLVCTMYASSECYFGVNLNPLCKPSEVAYTLIPTMAYFEFLPVHRNNGVNNSISMPKSLNEKEQQELVDLADVKLGQEYELVVTTYAGLYRYRVGDVLRVAGFKNNAPQFNFICRKNVVLSIDSDKTDEVELQNAVKNAVTHLLPFDAHLTEYTSYADTTTNPGHYVLFWELSLNGSNPPIPPSVFEDCCLSIEESLNSVYRQGRVSDKSIGPLEIKIVETGTFDKLMDYAISLGASINQYKTPRCVKFPPIVELLNSRVVSSYLSPKCPKWAPGHKQWNTINL</sequence>
<proteinExistence type="predicted"/>
<protein>
    <submittedName>
        <fullName evidence="1">Uncharacterized protein</fullName>
    </submittedName>
</protein>
<evidence type="ECO:0000313" key="2">
    <source>
        <dbReference type="Proteomes" id="UP001060085"/>
    </source>
</evidence>
<comment type="caution">
    <text evidence="1">The sequence shown here is derived from an EMBL/GenBank/DDBJ whole genome shotgun (WGS) entry which is preliminary data.</text>
</comment>
<accession>A0ACC0BQE6</accession>
<organism evidence="1 2">
    <name type="scientific">Catharanthus roseus</name>
    <name type="common">Madagascar periwinkle</name>
    <name type="synonym">Vinca rosea</name>
    <dbReference type="NCBI Taxonomy" id="4058"/>
    <lineage>
        <taxon>Eukaryota</taxon>
        <taxon>Viridiplantae</taxon>
        <taxon>Streptophyta</taxon>
        <taxon>Embryophyta</taxon>
        <taxon>Tracheophyta</taxon>
        <taxon>Spermatophyta</taxon>
        <taxon>Magnoliopsida</taxon>
        <taxon>eudicotyledons</taxon>
        <taxon>Gunneridae</taxon>
        <taxon>Pentapetalae</taxon>
        <taxon>asterids</taxon>
        <taxon>lamiids</taxon>
        <taxon>Gentianales</taxon>
        <taxon>Apocynaceae</taxon>
        <taxon>Rauvolfioideae</taxon>
        <taxon>Vinceae</taxon>
        <taxon>Catharanthinae</taxon>
        <taxon>Catharanthus</taxon>
    </lineage>
</organism>
<reference evidence="2" key="1">
    <citation type="journal article" date="2023" name="Nat. Plants">
        <title>Single-cell RNA sequencing provides a high-resolution roadmap for understanding the multicellular compartmentation of specialized metabolism.</title>
        <authorList>
            <person name="Sun S."/>
            <person name="Shen X."/>
            <person name="Li Y."/>
            <person name="Li Y."/>
            <person name="Wang S."/>
            <person name="Li R."/>
            <person name="Zhang H."/>
            <person name="Shen G."/>
            <person name="Guo B."/>
            <person name="Wei J."/>
            <person name="Xu J."/>
            <person name="St-Pierre B."/>
            <person name="Chen S."/>
            <person name="Sun C."/>
        </authorList>
    </citation>
    <scope>NUCLEOTIDE SEQUENCE [LARGE SCALE GENOMIC DNA]</scope>
</reference>
<evidence type="ECO:0000313" key="1">
    <source>
        <dbReference type="EMBL" id="KAI5674838.1"/>
    </source>
</evidence>